<dbReference type="GO" id="GO:0016747">
    <property type="term" value="F:acyltransferase activity, transferring groups other than amino-acyl groups"/>
    <property type="evidence" value="ECO:0007669"/>
    <property type="project" value="InterPro"/>
</dbReference>
<dbReference type="InterPro" id="IPR000182">
    <property type="entry name" value="GNAT_dom"/>
</dbReference>
<dbReference type="Gene3D" id="3.40.630.30">
    <property type="match status" value="1"/>
</dbReference>
<evidence type="ECO:0000313" key="4">
    <source>
        <dbReference type="Proteomes" id="UP001239397"/>
    </source>
</evidence>
<dbReference type="Pfam" id="PF13302">
    <property type="entry name" value="Acetyltransf_3"/>
    <property type="match status" value="1"/>
</dbReference>
<accession>A0A9Y2NAQ6</accession>
<evidence type="ECO:0000259" key="1">
    <source>
        <dbReference type="PROSITE" id="PS51186"/>
    </source>
</evidence>
<dbReference type="Proteomes" id="UP001239397">
    <property type="component" value="Chromosome"/>
</dbReference>
<dbReference type="Gene3D" id="3.10.180.10">
    <property type="entry name" value="2,3-Dihydroxybiphenyl 1,2-Dioxygenase, domain 1"/>
    <property type="match status" value="1"/>
</dbReference>
<gene>
    <name evidence="3" type="ORF">QRX60_32935</name>
</gene>
<dbReference type="Pfam" id="PF00903">
    <property type="entry name" value="Glyoxalase"/>
    <property type="match status" value="1"/>
</dbReference>
<dbReference type="InterPro" id="IPR037523">
    <property type="entry name" value="VOC_core"/>
</dbReference>
<dbReference type="SUPFAM" id="SSF55729">
    <property type="entry name" value="Acyl-CoA N-acyltransferases (Nat)"/>
    <property type="match status" value="1"/>
</dbReference>
<protein>
    <submittedName>
        <fullName evidence="3">GNAT family N-acetyltransferase</fullName>
        <ecNumber evidence="3">2.3.1.-</ecNumber>
    </submittedName>
</protein>
<dbReference type="SUPFAM" id="SSF54593">
    <property type="entry name" value="Glyoxalase/Bleomycin resistance protein/Dihydroxybiphenyl dioxygenase"/>
    <property type="match status" value="1"/>
</dbReference>
<evidence type="ECO:0000259" key="2">
    <source>
        <dbReference type="PROSITE" id="PS51819"/>
    </source>
</evidence>
<name>A0A9Y2NAQ6_9PSEU</name>
<dbReference type="InterPro" id="IPR016181">
    <property type="entry name" value="Acyl_CoA_acyltransferase"/>
</dbReference>
<keyword evidence="4" id="KW-1185">Reference proteome</keyword>
<feature type="domain" description="VOC" evidence="2">
    <location>
        <begin position="185"/>
        <end position="310"/>
    </location>
</feature>
<dbReference type="KEGG" id="amog:QRX60_32935"/>
<dbReference type="PANTHER" id="PTHR43792:SF1">
    <property type="entry name" value="N-ACETYLTRANSFERASE DOMAIN-CONTAINING PROTEIN"/>
    <property type="match status" value="1"/>
</dbReference>
<dbReference type="EMBL" id="CP127295">
    <property type="protein sequence ID" value="WIX98845.1"/>
    <property type="molecule type" value="Genomic_DNA"/>
</dbReference>
<organism evidence="3 4">
    <name type="scientific">Amycolatopsis mongoliensis</name>
    <dbReference type="NCBI Taxonomy" id="715475"/>
    <lineage>
        <taxon>Bacteria</taxon>
        <taxon>Bacillati</taxon>
        <taxon>Actinomycetota</taxon>
        <taxon>Actinomycetes</taxon>
        <taxon>Pseudonocardiales</taxon>
        <taxon>Pseudonocardiaceae</taxon>
        <taxon>Amycolatopsis</taxon>
    </lineage>
</organism>
<sequence length="313" mass="34786">MSELPVSTERLVVRRFTDGDVPAFTAYRSDPEVARYQGWDAPVPEKAARRLVTEFVAAEEGAPGWFQYAVALDGGLIGDVGICLDSNRMQAELGFTIARAHQGKGYAIEAVRCVLDRVFAAGVRRVSAECDARNTASARLLERLGFGREGHRRRHTWLKGEWTDDLLFGLLAEDWRGAAERPPDIFGCRPNLLVGDLGAGLGFYAGLLGFEIGWRWSDPRARFLTEDEPPEPGTALVRRGNAQIMLTQVAGVHTTRLHLDVHTAAQVDELFREWTERGADIAEPPFVRPWGMYEMRLHDPDGNVLRVSSPPAH</sequence>
<proteinExistence type="predicted"/>
<feature type="domain" description="N-acetyltransferase" evidence="1">
    <location>
        <begin position="11"/>
        <end position="173"/>
    </location>
</feature>
<evidence type="ECO:0000313" key="3">
    <source>
        <dbReference type="EMBL" id="WIX98845.1"/>
    </source>
</evidence>
<dbReference type="EC" id="2.3.1.-" evidence="3"/>
<dbReference type="InterPro" id="IPR004360">
    <property type="entry name" value="Glyas_Fos-R_dOase_dom"/>
</dbReference>
<keyword evidence="3" id="KW-0012">Acyltransferase</keyword>
<dbReference type="PANTHER" id="PTHR43792">
    <property type="entry name" value="GNAT FAMILY, PUTATIVE (AFU_ORTHOLOGUE AFUA_3G00765)-RELATED-RELATED"/>
    <property type="match status" value="1"/>
</dbReference>
<dbReference type="InterPro" id="IPR051531">
    <property type="entry name" value="N-acetyltransferase"/>
</dbReference>
<dbReference type="AlphaFoldDB" id="A0A9Y2NAQ6"/>
<dbReference type="PROSITE" id="PS51819">
    <property type="entry name" value="VOC"/>
    <property type="match status" value="1"/>
</dbReference>
<dbReference type="PROSITE" id="PS51186">
    <property type="entry name" value="GNAT"/>
    <property type="match status" value="1"/>
</dbReference>
<dbReference type="RefSeq" id="WP_285995328.1">
    <property type="nucleotide sequence ID" value="NZ_CP127295.1"/>
</dbReference>
<keyword evidence="3" id="KW-0808">Transferase</keyword>
<reference evidence="3 4" key="1">
    <citation type="submission" date="2023-06" db="EMBL/GenBank/DDBJ databases">
        <authorList>
            <person name="Oyuntsetseg B."/>
            <person name="Kim S.B."/>
        </authorList>
    </citation>
    <scope>NUCLEOTIDE SEQUENCE [LARGE SCALE GENOMIC DNA]</scope>
    <source>
        <strain evidence="3 4">4-36</strain>
    </source>
</reference>
<dbReference type="InterPro" id="IPR029068">
    <property type="entry name" value="Glyas_Bleomycin-R_OHBP_Dase"/>
</dbReference>